<dbReference type="OrthoDB" id="1098763at2759"/>
<name>A0A565BME5_9BRAS</name>
<dbReference type="AlphaFoldDB" id="A0A565BME5"/>
<accession>A0A565BME5</accession>
<dbReference type="InterPro" id="IPR040256">
    <property type="entry name" value="At4g02000-like"/>
</dbReference>
<proteinExistence type="predicted"/>
<dbReference type="PANTHER" id="PTHR31286:SF181">
    <property type="entry name" value="ZINC KNUCKLE (CCHC-TYPE) FAMILY PROTEIN"/>
    <property type="match status" value="1"/>
</dbReference>
<keyword evidence="4" id="KW-1185">Reference proteome</keyword>
<comment type="caution">
    <text evidence="3">The sequence shown here is derived from an EMBL/GenBank/DDBJ whole genome shotgun (WGS) entry which is preliminary data.</text>
</comment>
<feature type="domain" description="DUF4283" evidence="2">
    <location>
        <begin position="26"/>
        <end position="98"/>
    </location>
</feature>
<evidence type="ECO:0000313" key="4">
    <source>
        <dbReference type="Proteomes" id="UP000489600"/>
    </source>
</evidence>
<gene>
    <name evidence="3" type="ORF">ANE_LOCUS12488</name>
</gene>
<dbReference type="Proteomes" id="UP000489600">
    <property type="component" value="Unassembled WGS sequence"/>
</dbReference>
<evidence type="ECO:0000259" key="2">
    <source>
        <dbReference type="Pfam" id="PF14111"/>
    </source>
</evidence>
<reference evidence="3" key="1">
    <citation type="submission" date="2019-07" db="EMBL/GenBank/DDBJ databases">
        <authorList>
            <person name="Dittberner H."/>
        </authorList>
    </citation>
    <scope>NUCLEOTIDE SEQUENCE [LARGE SCALE GENOMIC DNA]</scope>
</reference>
<protein>
    <recommendedName>
        <fullName evidence="2">DUF4283 domain-containing protein</fullName>
    </recommendedName>
</protein>
<dbReference type="EMBL" id="CABITT030000004">
    <property type="protein sequence ID" value="VVB02044.1"/>
    <property type="molecule type" value="Genomic_DNA"/>
</dbReference>
<dbReference type="Pfam" id="PF14111">
    <property type="entry name" value="DUF4283"/>
    <property type="match status" value="1"/>
</dbReference>
<feature type="region of interest" description="Disordered" evidence="1">
    <location>
        <begin position="274"/>
        <end position="309"/>
    </location>
</feature>
<dbReference type="InterPro" id="IPR025558">
    <property type="entry name" value="DUF4283"/>
</dbReference>
<organism evidence="3 4">
    <name type="scientific">Arabis nemorensis</name>
    <dbReference type="NCBI Taxonomy" id="586526"/>
    <lineage>
        <taxon>Eukaryota</taxon>
        <taxon>Viridiplantae</taxon>
        <taxon>Streptophyta</taxon>
        <taxon>Embryophyta</taxon>
        <taxon>Tracheophyta</taxon>
        <taxon>Spermatophyta</taxon>
        <taxon>Magnoliopsida</taxon>
        <taxon>eudicotyledons</taxon>
        <taxon>Gunneridae</taxon>
        <taxon>Pentapetalae</taxon>
        <taxon>rosids</taxon>
        <taxon>malvids</taxon>
        <taxon>Brassicales</taxon>
        <taxon>Brassicaceae</taxon>
        <taxon>Arabideae</taxon>
        <taxon>Arabis</taxon>
    </lineage>
</organism>
<sequence>MSHPSYLEDGTPKIVIPANVIRRTSKTWKEFLISRFCGSAPPISKVIVDLSPIWGRHCRLTVHRASPTAYLFHIPNLSTRQWVLEVGLWQVLKCSLVMKYSPSDTIQSFNLVSAPIWVQLSNIPPEMFSEEAVSWIASGIGDPMPSNKSILDYSKIGEAKLKVEVFLTDDLPSEVVAADEDGNEVRIKATYPNIPFKCSIYHCFDHANSRCNQISRRNQSAAKSVAPSASTDALTLNQSTGSISHSLAETPNIAAPTSPRITYVAPIVPSKDGPSIASPDLQASVSESSVDVVGQAPSSSESDPPDVDLQPTLANTSLVNSNQPLVGLSPKALNFSDNPLNPASPFVPEASFVCHPCSQQGLSSNVAFSPQVIEKPKEVNLTPPSTD</sequence>
<dbReference type="PANTHER" id="PTHR31286">
    <property type="entry name" value="GLYCINE-RICH CELL WALL STRUCTURAL PROTEIN 1.8-LIKE"/>
    <property type="match status" value="1"/>
</dbReference>
<evidence type="ECO:0000313" key="3">
    <source>
        <dbReference type="EMBL" id="VVB02044.1"/>
    </source>
</evidence>
<evidence type="ECO:0000256" key="1">
    <source>
        <dbReference type="SAM" id="MobiDB-lite"/>
    </source>
</evidence>